<keyword evidence="12" id="KW-1185">Reference proteome</keyword>
<keyword evidence="9" id="KW-0234">DNA repair</keyword>
<feature type="domain" description="RecC C-terminal" evidence="10">
    <location>
        <begin position="823"/>
        <end position="1054"/>
    </location>
</feature>
<evidence type="ECO:0000256" key="4">
    <source>
        <dbReference type="ARBA" id="ARBA00022801"/>
    </source>
</evidence>
<accession>A0ABU1AWD9</accession>
<keyword evidence="6" id="KW-0269">Exonuclease</keyword>
<keyword evidence="2" id="KW-0547">Nucleotide-binding</keyword>
<dbReference type="InterPro" id="IPR011335">
    <property type="entry name" value="Restrct_endonuc-II-like"/>
</dbReference>
<reference evidence="11 12" key="1">
    <citation type="submission" date="2023-04" db="EMBL/GenBank/DDBJ databases">
        <title>A novel bacteria isolated from coastal sediment.</title>
        <authorList>
            <person name="Liu X.-J."/>
            <person name="Du Z.-J."/>
        </authorList>
    </citation>
    <scope>NUCLEOTIDE SEQUENCE [LARGE SCALE GENOMIC DNA]</scope>
    <source>
        <strain evidence="11 12">SDUM461003</strain>
    </source>
</reference>
<evidence type="ECO:0000256" key="6">
    <source>
        <dbReference type="ARBA" id="ARBA00022839"/>
    </source>
</evidence>
<dbReference type="EC" id="3.1.11.5" evidence="11"/>
<dbReference type="Gene3D" id="3.40.50.300">
    <property type="entry name" value="P-loop containing nucleotide triphosphate hydrolases"/>
    <property type="match status" value="1"/>
</dbReference>
<evidence type="ECO:0000256" key="5">
    <source>
        <dbReference type="ARBA" id="ARBA00022806"/>
    </source>
</evidence>
<dbReference type="Gene3D" id="1.10.10.160">
    <property type="match status" value="1"/>
</dbReference>
<dbReference type="HAMAP" id="MF_01486">
    <property type="entry name" value="RecC"/>
    <property type="match status" value="1"/>
</dbReference>
<dbReference type="Pfam" id="PF17946">
    <property type="entry name" value="RecC_C"/>
    <property type="match status" value="1"/>
</dbReference>
<name>A0ABU1AWD9_9BACT</name>
<organism evidence="11 12">
    <name type="scientific">Thalassobacterium maritimum</name>
    <dbReference type="NCBI Taxonomy" id="3041265"/>
    <lineage>
        <taxon>Bacteria</taxon>
        <taxon>Pseudomonadati</taxon>
        <taxon>Verrucomicrobiota</taxon>
        <taxon>Opitutia</taxon>
        <taxon>Puniceicoccales</taxon>
        <taxon>Coraliomargaritaceae</taxon>
        <taxon>Thalassobacterium</taxon>
    </lineage>
</organism>
<dbReference type="InterPro" id="IPR006697">
    <property type="entry name" value="RecC"/>
</dbReference>
<keyword evidence="1" id="KW-0540">Nuclease</keyword>
<dbReference type="PIRSF" id="PIRSF000980">
    <property type="entry name" value="RecC"/>
    <property type="match status" value="1"/>
</dbReference>
<dbReference type="Gene3D" id="1.10.486.10">
    <property type="entry name" value="PCRA, domain 4"/>
    <property type="match status" value="1"/>
</dbReference>
<keyword evidence="8" id="KW-0238">DNA-binding</keyword>
<evidence type="ECO:0000259" key="10">
    <source>
        <dbReference type="Pfam" id="PF17946"/>
    </source>
</evidence>
<comment type="caution">
    <text evidence="11">The sequence shown here is derived from an EMBL/GenBank/DDBJ whole genome shotgun (WGS) entry which is preliminary data.</text>
</comment>
<dbReference type="InterPro" id="IPR013986">
    <property type="entry name" value="DExx_box_DNA_helicase_dom_sf"/>
</dbReference>
<evidence type="ECO:0000256" key="1">
    <source>
        <dbReference type="ARBA" id="ARBA00022722"/>
    </source>
</evidence>
<evidence type="ECO:0000256" key="9">
    <source>
        <dbReference type="ARBA" id="ARBA00023204"/>
    </source>
</evidence>
<proteinExistence type="inferred from homology"/>
<dbReference type="RefSeq" id="WP_308950971.1">
    <property type="nucleotide sequence ID" value="NZ_JARXHW010000030.1"/>
</dbReference>
<keyword evidence="5" id="KW-0347">Helicase</keyword>
<dbReference type="SUPFAM" id="SSF52980">
    <property type="entry name" value="Restriction endonuclease-like"/>
    <property type="match status" value="1"/>
</dbReference>
<evidence type="ECO:0000313" key="11">
    <source>
        <dbReference type="EMBL" id="MDQ8208401.1"/>
    </source>
</evidence>
<dbReference type="Proteomes" id="UP001225316">
    <property type="component" value="Unassembled WGS sequence"/>
</dbReference>
<keyword evidence="7" id="KW-0067">ATP-binding</keyword>
<dbReference type="InterPro" id="IPR041500">
    <property type="entry name" value="RecC_C"/>
</dbReference>
<dbReference type="Gene3D" id="3.40.50.10930">
    <property type="match status" value="1"/>
</dbReference>
<dbReference type="PANTHER" id="PTHR30591">
    <property type="entry name" value="RECBCD ENZYME SUBUNIT RECC"/>
    <property type="match status" value="1"/>
</dbReference>
<dbReference type="EMBL" id="JARXHW010000030">
    <property type="protein sequence ID" value="MDQ8208401.1"/>
    <property type="molecule type" value="Genomic_DNA"/>
</dbReference>
<dbReference type="SUPFAM" id="SSF52540">
    <property type="entry name" value="P-loop containing nucleoside triphosphate hydrolases"/>
    <property type="match status" value="2"/>
</dbReference>
<keyword evidence="4 11" id="KW-0378">Hydrolase</keyword>
<evidence type="ECO:0000256" key="7">
    <source>
        <dbReference type="ARBA" id="ARBA00022840"/>
    </source>
</evidence>
<evidence type="ECO:0000256" key="8">
    <source>
        <dbReference type="ARBA" id="ARBA00023125"/>
    </source>
</evidence>
<evidence type="ECO:0000313" key="12">
    <source>
        <dbReference type="Proteomes" id="UP001225316"/>
    </source>
</evidence>
<keyword evidence="3" id="KW-0227">DNA damage</keyword>
<protein>
    <submittedName>
        <fullName evidence="11">Exodeoxyribonuclease V subunit gamma</fullName>
        <ecNumber evidence="11">3.1.11.5</ecNumber>
    </submittedName>
</protein>
<dbReference type="PANTHER" id="PTHR30591:SF1">
    <property type="entry name" value="RECBCD ENZYME SUBUNIT RECC"/>
    <property type="match status" value="1"/>
</dbReference>
<dbReference type="InterPro" id="IPR027417">
    <property type="entry name" value="P-loop_NTPase"/>
</dbReference>
<evidence type="ECO:0000256" key="2">
    <source>
        <dbReference type="ARBA" id="ARBA00022741"/>
    </source>
</evidence>
<gene>
    <name evidence="11" type="ORF">QEH52_12835</name>
</gene>
<evidence type="ECO:0000256" key="3">
    <source>
        <dbReference type="ARBA" id="ARBA00022763"/>
    </source>
</evidence>
<dbReference type="GO" id="GO:0008854">
    <property type="term" value="F:exodeoxyribonuclease V activity"/>
    <property type="evidence" value="ECO:0007669"/>
    <property type="project" value="UniProtKB-EC"/>
</dbReference>
<dbReference type="Pfam" id="PF04257">
    <property type="entry name" value="Exonuc_V_gamma"/>
    <property type="match status" value="1"/>
</dbReference>
<sequence>MSLHLVESTHQEQLAEALVQHMNPAVLQEARLEPTTVIVQNAGLGRWLRLWHARHCGISAGVKMPFAQSFIAKELEALGFYDRWQGLEPVVMRWQLFDLLQARVFEDWSEGSPLTDYLSSKHSNLERRAWQLAGRLADLYDSYAVHRPEWVTAWCAGDSPTGELPHMDWQAKLFRAMVEKMGLSAEELDRCVVGLALQRFFAEGVAPAESQGPLHVFGITSFPPAFLRFFQQLAATRELYLYHLIPSEAYLGELPKNYRASLLTDLDAGELNSGDGADLLDNSLLVANGQAAARFQSLLLALDYPTGEMPQLATVEPGSDLLRLQNALRMNEPYCDFTADGSFSVHRCHSHLREVQVLQQQLLALFAADPSLRPEDIMVLVPEVSDYTDAIQSVFGMGTRPQAGADPIRIPFCIADQKSAGDENCWRFFAALLNLLTGRQHFSEVACLLDFEPICQRLGLDRDLLKDLLHVLQSVGIRWGIDGPQRKAAGLPEYAAYSWDYGLQRLYDGLIFGASGPRDCAPYVTDGRMLEAVGSLTQFLRPIFELAGRSHQRCSFREWSEAMISVLRQILGSEAKEGGEWMRLLASAIGGIQVASTDTEIGLDTFCLMLQENDFAESGPSGLLRRGVTFCRLQPARHIPARVVCILGLDEGSYPRQQRSLEFDLIELQRRHAKALRGTGLAYRELHYLGDAHIRDEDRQLFLDCLLNARERLYLSYVGQSDLDNKALPPSLLLSELLQFLQRLPEPDAEAAAARQALLEKVIVRHPLQEWSAENFKQAQPTQGQPPVPLHFNSQFSAVEAPVETRRSFLAASEPEESAAESPTDVTAEQLLRFLKDPAKDYLSQQLHVKLDELDWVETHEDQEALEMDGGAAWGLRRQVLQQWLMAKQQGQLSPEFASELKRAWQLDLTLPLGHAGEAVWVTQVAPLLQLLETHLSTIDLHKSSFHFQQGGLHYQDEYWENAAGQRLILINGSLSQAKYLLEAFVHHIGAEQGSRILNLKTQDCTVWPALNGSERGGEFGRAWLSDVLELWRHGQVQPLAFSLEIAQAYVAARRKDPSADPKALLTHAYQQKWECYRGIGQDRSAAQCLCFDDTSPASPEAPDALSQAFAANAECILDPVLAWAEELDLKKGGQ</sequence>